<feature type="compositionally biased region" description="Basic and acidic residues" evidence="1">
    <location>
        <begin position="46"/>
        <end position="58"/>
    </location>
</feature>
<evidence type="ECO:0000256" key="1">
    <source>
        <dbReference type="SAM" id="MobiDB-lite"/>
    </source>
</evidence>
<evidence type="ECO:0000313" key="2">
    <source>
        <dbReference type="EMBL" id="KWZ37360.1"/>
    </source>
</evidence>
<protein>
    <submittedName>
        <fullName evidence="2">Uncharacterized protein</fullName>
    </submittedName>
</protein>
<comment type="caution">
    <text evidence="2">The sequence shown here is derived from an EMBL/GenBank/DDBJ whole genome shotgun (WGS) entry which is preliminary data.</text>
</comment>
<sequence>MRRPVVAVGFDACGVNALTTRDGRRAPPLRTASRGRPPGTAFARAAAEDRPMHAEAGRRRAASKPGSRHADRARFDDQ</sequence>
<feature type="region of interest" description="Disordered" evidence="1">
    <location>
        <begin position="19"/>
        <end position="78"/>
    </location>
</feature>
<proteinExistence type="predicted"/>
<dbReference type="EMBL" id="LNJQ01000004">
    <property type="protein sequence ID" value="KWZ37360.1"/>
    <property type="molecule type" value="Genomic_DNA"/>
</dbReference>
<evidence type="ECO:0000313" key="3">
    <source>
        <dbReference type="Proteomes" id="UP000070255"/>
    </source>
</evidence>
<accession>A0ABR5T2A6</accession>
<keyword evidence="3" id="KW-1185">Reference proteome</keyword>
<organism evidence="2 3">
    <name type="scientific">Burkholderia savannae</name>
    <dbReference type="NCBI Taxonomy" id="1637837"/>
    <lineage>
        <taxon>Bacteria</taxon>
        <taxon>Pseudomonadati</taxon>
        <taxon>Pseudomonadota</taxon>
        <taxon>Betaproteobacteria</taxon>
        <taxon>Burkholderiales</taxon>
        <taxon>Burkholderiaceae</taxon>
        <taxon>Burkholderia</taxon>
        <taxon>pseudomallei group</taxon>
    </lineage>
</organism>
<feature type="compositionally biased region" description="Basic and acidic residues" evidence="1">
    <location>
        <begin position="68"/>
        <end position="78"/>
    </location>
</feature>
<gene>
    <name evidence="2" type="ORF">WS72_20430</name>
</gene>
<reference evidence="2 3" key="1">
    <citation type="submission" date="2015-11" db="EMBL/GenBank/DDBJ databases">
        <authorList>
            <person name="Sahl J."/>
            <person name="Wagner D."/>
            <person name="Keim P."/>
        </authorList>
    </citation>
    <scope>NUCLEOTIDE SEQUENCE [LARGE SCALE GENOMIC DNA]</scope>
    <source>
        <strain evidence="2 3">BDU18</strain>
    </source>
</reference>
<name>A0ABR5T2A6_9BURK</name>
<dbReference type="Proteomes" id="UP000070255">
    <property type="component" value="Unassembled WGS sequence"/>
</dbReference>